<feature type="chain" id="PRO_5003178079" evidence="1">
    <location>
        <begin position="21"/>
        <end position="516"/>
    </location>
</feature>
<sequence>MSSLNFFCLILIILLGAGAADVPECTGTVQFNPPKNLDTLIWYPTNSSVVPTFPMNYECLYQINVPQGWSSYIELKFLPTTNTTANNSVVQVIDFNQRVEKLDFTLVYLECTRCIFSIYYTGYDQFYFIAPGGRIKISTKDTSAQFQFSVLWFSEINPGSYDYANVTELDTQPYVSNYLFKGNQVTAETRVSIITIPPSESYLLETHLKALRSILIFDGPSVNSTCLGTALQLLNSNRQYVTSGRVVTVIPLRPLSYWSDSQLMFQDFENTKDITEYRGVACQGYCDPIVMDGSKTPSAFSTFSPYGYANDCLMSVSGTGNLDVYYGGKTDSKSNLIASYSEASNELMLPQLLRGVVRTYVLTGGIATVNITHNYDICLTIKKNQKGFITSRDYKTNLNLTYRGDWISIYSNSLYKYTFKIQDVDLSQNNSLQLSIIDNKSSVYDIVYNATNLPSLNESVSAVGTEWDIKYSGDYDNIKKGFYINYDVVKVNLAPSYLFNFVVTAVSIRFFLCMLF</sequence>
<dbReference type="OrthoDB" id="5885373at2759"/>
<reference evidence="5" key="1">
    <citation type="submission" date="2007-07" db="EMBL/GenBank/DDBJ databases">
        <title>PCAP assembly of the Caenorhabditis remanei genome.</title>
        <authorList>
            <consortium name="The Caenorhabditis remanei Sequencing Consortium"/>
            <person name="Wilson R.K."/>
        </authorList>
    </citation>
    <scope>NUCLEOTIDE SEQUENCE [LARGE SCALE GENOMIC DNA]</scope>
    <source>
        <strain evidence="5">PB4641</strain>
    </source>
</reference>
<feature type="domain" description="DUF7591" evidence="3">
    <location>
        <begin position="269"/>
        <end position="374"/>
    </location>
</feature>
<dbReference type="PANTHER" id="PTHR47407">
    <property type="entry name" value="PROTEIN CBG15905-RELATED"/>
    <property type="match status" value="1"/>
</dbReference>
<dbReference type="InParanoid" id="E3N733"/>
<dbReference type="Pfam" id="PF02408">
    <property type="entry name" value="CUB_2"/>
    <property type="match status" value="1"/>
</dbReference>
<dbReference type="InterPro" id="IPR056014">
    <property type="entry name" value="DUF7592"/>
</dbReference>
<dbReference type="eggNOG" id="ENOG502T81K">
    <property type="taxonomic scope" value="Eukaryota"/>
</dbReference>
<proteinExistence type="predicted"/>
<dbReference type="AlphaFoldDB" id="E3N733"/>
<evidence type="ECO:0000313" key="6">
    <source>
        <dbReference type="Proteomes" id="UP000008281"/>
    </source>
</evidence>
<dbReference type="Pfam" id="PF24512">
    <property type="entry name" value="DUF7592"/>
    <property type="match status" value="1"/>
</dbReference>
<dbReference type="PANTHER" id="PTHR47407:SF2">
    <property type="entry name" value="CUB-LIKE DOMAIN-CONTAINING PROTEIN-RELATED"/>
    <property type="match status" value="1"/>
</dbReference>
<dbReference type="EMBL" id="DS268545">
    <property type="protein sequence ID" value="EFO88379.1"/>
    <property type="molecule type" value="Genomic_DNA"/>
</dbReference>
<evidence type="ECO:0000259" key="2">
    <source>
        <dbReference type="Pfam" id="PF02408"/>
    </source>
</evidence>
<dbReference type="Proteomes" id="UP000008281">
    <property type="component" value="Unassembled WGS sequence"/>
</dbReference>
<dbReference type="OMA" id="FITSTEY"/>
<keyword evidence="6" id="KW-1185">Reference proteome</keyword>
<dbReference type="InterPro" id="IPR003366">
    <property type="entry name" value="CUB-like_dom"/>
</dbReference>
<protein>
    <submittedName>
        <fullName evidence="5">Uncharacterized protein</fullName>
    </submittedName>
</protein>
<organism evidence="6">
    <name type="scientific">Caenorhabditis remanei</name>
    <name type="common">Caenorhabditis vulgaris</name>
    <dbReference type="NCBI Taxonomy" id="31234"/>
    <lineage>
        <taxon>Eukaryota</taxon>
        <taxon>Metazoa</taxon>
        <taxon>Ecdysozoa</taxon>
        <taxon>Nematoda</taxon>
        <taxon>Chromadorea</taxon>
        <taxon>Rhabditida</taxon>
        <taxon>Rhabditina</taxon>
        <taxon>Rhabditomorpha</taxon>
        <taxon>Rhabditoidea</taxon>
        <taxon>Rhabditidae</taxon>
        <taxon>Peloderinae</taxon>
        <taxon>Caenorhabditis</taxon>
    </lineage>
</organism>
<name>E3N733_CAERE</name>
<evidence type="ECO:0000259" key="3">
    <source>
        <dbReference type="Pfam" id="PF24511"/>
    </source>
</evidence>
<gene>
    <name evidence="5" type="ORF">CRE_11397</name>
</gene>
<evidence type="ECO:0000256" key="1">
    <source>
        <dbReference type="SAM" id="SignalP"/>
    </source>
</evidence>
<feature type="signal peptide" evidence="1">
    <location>
        <begin position="1"/>
        <end position="20"/>
    </location>
</feature>
<dbReference type="Pfam" id="PF24511">
    <property type="entry name" value="DUF7591"/>
    <property type="match status" value="1"/>
</dbReference>
<keyword evidence="1" id="KW-0732">Signal</keyword>
<feature type="domain" description="DUF7592" evidence="4">
    <location>
        <begin position="165"/>
        <end position="252"/>
    </location>
</feature>
<evidence type="ECO:0000313" key="5">
    <source>
        <dbReference type="EMBL" id="EFO88379.1"/>
    </source>
</evidence>
<dbReference type="InterPro" id="IPR056013">
    <property type="entry name" value="DUF7591"/>
</dbReference>
<accession>E3N733</accession>
<dbReference type="HOGENOM" id="CLU_025754_0_0_1"/>
<feature type="domain" description="CUB-like" evidence="2">
    <location>
        <begin position="22"/>
        <end position="153"/>
    </location>
</feature>
<evidence type="ECO:0000259" key="4">
    <source>
        <dbReference type="Pfam" id="PF24512"/>
    </source>
</evidence>